<dbReference type="GO" id="GO:1990904">
    <property type="term" value="C:ribonucleoprotein complex"/>
    <property type="evidence" value="ECO:0007669"/>
    <property type="project" value="UniProtKB-KW"/>
</dbReference>
<dbReference type="AlphaFoldDB" id="A0A0A9WTX7"/>
<gene>
    <name evidence="2" type="primary">HNRNPA3</name>
    <name evidence="2" type="ORF">CM83_103396</name>
</gene>
<feature type="compositionally biased region" description="Basic and acidic residues" evidence="1">
    <location>
        <begin position="23"/>
        <end position="33"/>
    </location>
</feature>
<feature type="non-terminal residue" evidence="2">
    <location>
        <position position="234"/>
    </location>
</feature>
<organism evidence="2">
    <name type="scientific">Lygus hesperus</name>
    <name type="common">Western plant bug</name>
    <dbReference type="NCBI Taxonomy" id="30085"/>
    <lineage>
        <taxon>Eukaryota</taxon>
        <taxon>Metazoa</taxon>
        <taxon>Ecdysozoa</taxon>
        <taxon>Arthropoda</taxon>
        <taxon>Hexapoda</taxon>
        <taxon>Insecta</taxon>
        <taxon>Pterygota</taxon>
        <taxon>Neoptera</taxon>
        <taxon>Paraneoptera</taxon>
        <taxon>Hemiptera</taxon>
        <taxon>Heteroptera</taxon>
        <taxon>Panheteroptera</taxon>
        <taxon>Cimicomorpha</taxon>
        <taxon>Miridae</taxon>
        <taxon>Mirini</taxon>
        <taxon>Lygus</taxon>
    </lineage>
</organism>
<feature type="compositionally biased region" description="Basic and acidic residues" evidence="1">
    <location>
        <begin position="200"/>
        <end position="211"/>
    </location>
</feature>
<accession>A0A0A9WTX7</accession>
<name>A0A0A9WTX7_LYGHE</name>
<sequence>KAHDLHDPAQTRKQLDQNNLDTKGQRERYDLRVRFKPSLTCPTDIKTSATTSTAHQFKHGSRDSTTGNVPTSPHPRESGYADSRLAGRPTGVRVSPDTTAAATAGQATLRTEPRRSSRLTGKTYADATKQGEHTPAKRIFHGGLREETENGRPRHEKEGDSEFVQTMLHQTARNIVRTGTHQQQTAPSNNQGRWTSHHTPTVERRFTKPRPDSPYPTKRTKTQERTTGQTKRPE</sequence>
<keyword evidence="2" id="KW-0687">Ribonucleoprotein</keyword>
<feature type="compositionally biased region" description="Basic and acidic residues" evidence="1">
    <location>
        <begin position="1"/>
        <end position="15"/>
    </location>
</feature>
<feature type="region of interest" description="Disordered" evidence="1">
    <location>
        <begin position="1"/>
        <end position="234"/>
    </location>
</feature>
<dbReference type="EMBL" id="GBHO01032728">
    <property type="protein sequence ID" value="JAG10876.1"/>
    <property type="molecule type" value="Transcribed_RNA"/>
</dbReference>
<feature type="compositionally biased region" description="Polar residues" evidence="1">
    <location>
        <begin position="45"/>
        <end position="55"/>
    </location>
</feature>
<reference evidence="2" key="2">
    <citation type="submission" date="2014-07" db="EMBL/GenBank/DDBJ databases">
        <authorList>
            <person name="Hull J."/>
        </authorList>
    </citation>
    <scope>NUCLEOTIDE SEQUENCE</scope>
</reference>
<feature type="non-terminal residue" evidence="2">
    <location>
        <position position="1"/>
    </location>
</feature>
<evidence type="ECO:0000313" key="2">
    <source>
        <dbReference type="EMBL" id="JAG10876.1"/>
    </source>
</evidence>
<protein>
    <submittedName>
        <fullName evidence="2">Heterogeneous nuclear ribonucleoprotein A3</fullName>
    </submittedName>
</protein>
<feature type="compositionally biased region" description="Low complexity" evidence="1">
    <location>
        <begin position="98"/>
        <end position="110"/>
    </location>
</feature>
<feature type="compositionally biased region" description="Basic and acidic residues" evidence="1">
    <location>
        <begin position="143"/>
        <end position="160"/>
    </location>
</feature>
<proteinExistence type="predicted"/>
<feature type="compositionally biased region" description="Polar residues" evidence="1">
    <location>
        <begin position="163"/>
        <end position="199"/>
    </location>
</feature>
<evidence type="ECO:0000256" key="1">
    <source>
        <dbReference type="SAM" id="MobiDB-lite"/>
    </source>
</evidence>
<reference evidence="2" key="1">
    <citation type="journal article" date="2014" name="PLoS ONE">
        <title>Transcriptome-Based Identification of ABC Transporters in the Western Tarnished Plant Bug Lygus hesperus.</title>
        <authorList>
            <person name="Hull J.J."/>
            <person name="Chaney K."/>
            <person name="Geib S.M."/>
            <person name="Fabrick J.A."/>
            <person name="Brent C.S."/>
            <person name="Walsh D."/>
            <person name="Lavine L.C."/>
        </authorList>
    </citation>
    <scope>NUCLEOTIDE SEQUENCE</scope>
</reference>
<feature type="compositionally biased region" description="Polar residues" evidence="1">
    <location>
        <begin position="225"/>
        <end position="234"/>
    </location>
</feature>